<dbReference type="InterPro" id="IPR004365">
    <property type="entry name" value="NA-bd_OB_tRNA"/>
</dbReference>
<evidence type="ECO:0000313" key="11">
    <source>
        <dbReference type="EMBL" id="MEE1972037.1"/>
    </source>
</evidence>
<evidence type="ECO:0000256" key="3">
    <source>
        <dbReference type="ARBA" id="ARBA00022723"/>
    </source>
</evidence>
<feature type="binding site" evidence="8">
    <location>
        <position position="414"/>
    </location>
    <ligand>
        <name>Mg(2+)</name>
        <dbReference type="ChEBI" id="CHEBI:18420"/>
        <label>2</label>
    </ligand>
</feature>
<dbReference type="InterPro" id="IPR044136">
    <property type="entry name" value="Lys-tRNA-ligase_II_N"/>
</dbReference>
<keyword evidence="8" id="KW-0648">Protein biosynthesis</keyword>
<proteinExistence type="inferred from homology"/>
<reference evidence="11 12" key="1">
    <citation type="submission" date="2024-01" db="EMBL/GenBank/DDBJ databases">
        <title>Maribacter spp. originated from different algae showed divergent polysaccharides utilization ability.</title>
        <authorList>
            <person name="Wang H."/>
            <person name="Wu Y."/>
        </authorList>
    </citation>
    <scope>NUCLEOTIDE SEQUENCE [LARGE SCALE GENOMIC DNA]</scope>
    <source>
        <strain evidence="11 12">KPT27_14</strain>
    </source>
</reference>
<dbReference type="PANTHER" id="PTHR42918:SF15">
    <property type="entry name" value="LYSINE--TRNA LIGASE, CHLOROPLASTIC_MITOCHONDRIAL"/>
    <property type="match status" value="1"/>
</dbReference>
<evidence type="ECO:0000256" key="7">
    <source>
        <dbReference type="ARBA" id="ARBA00048573"/>
    </source>
</evidence>
<keyword evidence="12" id="KW-1185">Reference proteome</keyword>
<dbReference type="EMBL" id="JAZDDF010000001">
    <property type="protein sequence ID" value="MEE1972037.1"/>
    <property type="molecule type" value="Genomic_DNA"/>
</dbReference>
<keyword evidence="6 8" id="KW-0030">Aminoacyl-tRNA synthetase</keyword>
<dbReference type="CDD" id="cd04322">
    <property type="entry name" value="LysRS_N"/>
    <property type="match status" value="1"/>
</dbReference>
<accession>A0ABU7IGH2</accession>
<dbReference type="RefSeq" id="WP_272636629.1">
    <property type="nucleotide sequence ID" value="NZ_JAZDDF010000001.1"/>
</dbReference>
<dbReference type="CDD" id="cd00775">
    <property type="entry name" value="LysRS_core"/>
    <property type="match status" value="1"/>
</dbReference>
<sequence>MQLSEQEVIRREKLGKLRELGINPYPAELYPVDTTSKEIKNDYEEGKKVTIAGRLMSRRIQGKASFAEIQDSEGRIQVYFNRDEICTGEDKTLYNEVYKKLLDIGDIIGIEGELFTTQVGEKTVMVKNFKMLSKALRPLPLPKQDSEGKVFDEFNDPELRYRQRYVDLVVNPKVKETFIKRTKITNSIREFYNNRGYLEVETPILQPIPGGAAARPFLTHHNALNIPLYLRIANELYLKRLIVGGFDGVYEFSKDFRNEGMDRTHNPEFTVMELYVAYKDYNWMMDTTEQLLEKVAMDANGSTKVTVGNHEIEFKAPYPRVPILEAIKIHTGVDVSQMEENELRETAKKLGIEVDDTMGVGKLIDEIFGEKCEHHYIQPTFITDYPKEMSPLTKEHRTNPRLTERFELMVNGKELANAYSELNDPIDQRERFEDQLRLSEKGDDEAMFIDQDFLRALEYGMPPTSGIGIGIDRLVMLMTNNSSIQEVLFFPQMRPEKKAVQLSDNEKAIYDILKKKKSMSLDSLKTQSGLSNKAWDKGIKGLTSQNLAKVQKENDALLVSLTE</sequence>
<feature type="domain" description="Aminoacyl-transfer RNA synthetases class-II family profile" evidence="10">
    <location>
        <begin position="181"/>
        <end position="495"/>
    </location>
</feature>
<dbReference type="InterPro" id="IPR004364">
    <property type="entry name" value="Aa-tRNA-synt_II"/>
</dbReference>
<evidence type="ECO:0000256" key="9">
    <source>
        <dbReference type="RuleBase" id="RU000336"/>
    </source>
</evidence>
<dbReference type="SUPFAM" id="SSF50249">
    <property type="entry name" value="Nucleic acid-binding proteins"/>
    <property type="match status" value="1"/>
</dbReference>
<protein>
    <recommendedName>
        <fullName evidence="8">Lysine--tRNA ligase</fullName>
        <ecNumber evidence="8">6.1.1.6</ecNumber>
    </recommendedName>
    <alternativeName>
        <fullName evidence="8">Lysyl-tRNA synthetase</fullName>
        <shortName evidence="8">LysRS</shortName>
    </alternativeName>
</protein>
<comment type="cofactor">
    <cofactor evidence="8 9">
        <name>Mg(2+)</name>
        <dbReference type="ChEBI" id="CHEBI:18420"/>
    </cofactor>
    <text evidence="8 9">Binds 3 Mg(2+) ions per subunit.</text>
</comment>
<dbReference type="Gene3D" id="2.40.50.140">
    <property type="entry name" value="Nucleic acid-binding proteins"/>
    <property type="match status" value="1"/>
</dbReference>
<comment type="catalytic activity">
    <reaction evidence="7 8 9">
        <text>tRNA(Lys) + L-lysine + ATP = L-lysyl-tRNA(Lys) + AMP + diphosphate</text>
        <dbReference type="Rhea" id="RHEA:20792"/>
        <dbReference type="Rhea" id="RHEA-COMP:9696"/>
        <dbReference type="Rhea" id="RHEA-COMP:9697"/>
        <dbReference type="ChEBI" id="CHEBI:30616"/>
        <dbReference type="ChEBI" id="CHEBI:32551"/>
        <dbReference type="ChEBI" id="CHEBI:33019"/>
        <dbReference type="ChEBI" id="CHEBI:78442"/>
        <dbReference type="ChEBI" id="CHEBI:78529"/>
        <dbReference type="ChEBI" id="CHEBI:456215"/>
        <dbReference type="EC" id="6.1.1.6"/>
    </reaction>
</comment>
<feature type="binding site" evidence="8">
    <location>
        <position position="414"/>
    </location>
    <ligand>
        <name>Mg(2+)</name>
        <dbReference type="ChEBI" id="CHEBI:18420"/>
        <label>1</label>
    </ligand>
</feature>
<dbReference type="HAMAP" id="MF_00252">
    <property type="entry name" value="Lys_tRNA_synth_class2"/>
    <property type="match status" value="1"/>
</dbReference>
<keyword evidence="5 8" id="KW-0067">ATP-binding</keyword>
<comment type="subcellular location">
    <subcellularLocation>
        <location evidence="8">Cytoplasm</location>
    </subcellularLocation>
</comment>
<dbReference type="PANTHER" id="PTHR42918">
    <property type="entry name" value="LYSYL-TRNA SYNTHETASE"/>
    <property type="match status" value="1"/>
</dbReference>
<evidence type="ECO:0000256" key="4">
    <source>
        <dbReference type="ARBA" id="ARBA00022741"/>
    </source>
</evidence>
<evidence type="ECO:0000256" key="6">
    <source>
        <dbReference type="ARBA" id="ARBA00023146"/>
    </source>
</evidence>
<feature type="binding site" evidence="8">
    <location>
        <position position="407"/>
    </location>
    <ligand>
        <name>Mg(2+)</name>
        <dbReference type="ChEBI" id="CHEBI:18420"/>
        <label>1</label>
    </ligand>
</feature>
<dbReference type="Gene3D" id="3.30.930.10">
    <property type="entry name" value="Bira Bifunctional Protein, Domain 2"/>
    <property type="match status" value="1"/>
</dbReference>
<dbReference type="NCBIfam" id="NF001756">
    <property type="entry name" value="PRK00484.1"/>
    <property type="match status" value="1"/>
</dbReference>
<dbReference type="InterPro" id="IPR002313">
    <property type="entry name" value="Lys-tRNA-ligase_II"/>
</dbReference>
<gene>
    <name evidence="8 11" type="primary">lysS</name>
    <name evidence="11" type="ORF">V1H85_06245</name>
</gene>
<evidence type="ECO:0000256" key="8">
    <source>
        <dbReference type="HAMAP-Rule" id="MF_00252"/>
    </source>
</evidence>
<organism evidence="11 12">
    <name type="scientific">Maribacter flavus</name>
    <dbReference type="NCBI Taxonomy" id="1658664"/>
    <lineage>
        <taxon>Bacteria</taxon>
        <taxon>Pseudomonadati</taxon>
        <taxon>Bacteroidota</taxon>
        <taxon>Flavobacteriia</taxon>
        <taxon>Flavobacteriales</taxon>
        <taxon>Flavobacteriaceae</taxon>
        <taxon>Maribacter</taxon>
    </lineage>
</organism>
<dbReference type="SUPFAM" id="SSF55681">
    <property type="entry name" value="Class II aaRS and biotin synthetases"/>
    <property type="match status" value="1"/>
</dbReference>
<keyword evidence="3 8" id="KW-0479">Metal-binding</keyword>
<dbReference type="Proteomes" id="UP001343698">
    <property type="component" value="Unassembled WGS sequence"/>
</dbReference>
<dbReference type="PRINTS" id="PR00982">
    <property type="entry name" value="TRNASYNTHLYS"/>
</dbReference>
<dbReference type="NCBIfam" id="TIGR00499">
    <property type="entry name" value="lysS_bact"/>
    <property type="match status" value="1"/>
</dbReference>
<evidence type="ECO:0000313" key="12">
    <source>
        <dbReference type="Proteomes" id="UP001343698"/>
    </source>
</evidence>
<keyword evidence="4 8" id="KW-0547">Nucleotide-binding</keyword>
<dbReference type="Pfam" id="PF00152">
    <property type="entry name" value="tRNA-synt_2"/>
    <property type="match status" value="1"/>
</dbReference>
<dbReference type="InterPro" id="IPR006195">
    <property type="entry name" value="aa-tRNA-synth_II"/>
</dbReference>
<dbReference type="InterPro" id="IPR018149">
    <property type="entry name" value="Lys-tRNA-synth_II_C"/>
</dbReference>
<evidence type="ECO:0000256" key="5">
    <source>
        <dbReference type="ARBA" id="ARBA00022840"/>
    </source>
</evidence>
<dbReference type="Pfam" id="PF01336">
    <property type="entry name" value="tRNA_anti-codon"/>
    <property type="match status" value="1"/>
</dbReference>
<keyword evidence="2 8" id="KW-0436">Ligase</keyword>
<keyword evidence="8" id="KW-0963">Cytoplasm</keyword>
<evidence type="ECO:0000259" key="10">
    <source>
        <dbReference type="PROSITE" id="PS50862"/>
    </source>
</evidence>
<dbReference type="InterPro" id="IPR012340">
    <property type="entry name" value="NA-bd_OB-fold"/>
</dbReference>
<dbReference type="GO" id="GO:0004824">
    <property type="term" value="F:lysine-tRNA ligase activity"/>
    <property type="evidence" value="ECO:0007669"/>
    <property type="project" value="UniProtKB-EC"/>
</dbReference>
<dbReference type="EC" id="6.1.1.6" evidence="8"/>
<dbReference type="InterPro" id="IPR045864">
    <property type="entry name" value="aa-tRNA-synth_II/BPL/LPL"/>
</dbReference>
<name>A0ABU7IGH2_9FLAO</name>
<evidence type="ECO:0000256" key="1">
    <source>
        <dbReference type="ARBA" id="ARBA00008226"/>
    </source>
</evidence>
<keyword evidence="8 9" id="KW-0460">Magnesium</keyword>
<comment type="similarity">
    <text evidence="1 8">Belongs to the class-II aminoacyl-tRNA synthetase family.</text>
</comment>
<evidence type="ECO:0000256" key="2">
    <source>
        <dbReference type="ARBA" id="ARBA00022598"/>
    </source>
</evidence>
<dbReference type="PROSITE" id="PS50862">
    <property type="entry name" value="AA_TRNA_LIGASE_II"/>
    <property type="match status" value="1"/>
</dbReference>
<comment type="subunit">
    <text evidence="8">Homodimer.</text>
</comment>
<comment type="caution">
    <text evidence="11">The sequence shown here is derived from an EMBL/GenBank/DDBJ whole genome shotgun (WGS) entry which is preliminary data.</text>
</comment>